<dbReference type="EMBL" id="KU665491">
    <property type="protein sequence ID" value="AMQ66712.1"/>
    <property type="molecule type" value="Genomic_DNA"/>
</dbReference>
<name>A0A142F1Q5_9CAUD</name>
<sequence length="433" mass="50359">MKITKTMKYEIDKSIDVPWKTFLSVLRDVQYAVWKTGNIAVKMTWDFQQEAWSYRQRFGEQLKFSDLGTGNKSQSTDIYQRACSEYPNVASSVLDATIRMAQDRYKTDAPDIYDGLKTIPYFKRELPIPIRAQQTKLTRKGTKRYVSFALLSKEGAKKSELPTRYNVQIRTGKGAREIFDRLVDGEYKLCDSKILRKKGKWYLALSYSFEAENPQELDPKRVMGVDLGIVKTAYMAFNFDEYLRYEIEGGEISAFRGRIESRRKSLLKQARYCGEGRRGHGRKTRMKPLEKLRDKVANFRRTKNHHYSKYIVEMAAKHGCGTIQMEDLSGINKRDKFLANWSYYELQSFVKYKAKERGIKVVLVDPNYTSQRCSCCGYIAEGNRKTQETFKCVICGYKTNADFNAARNIAEPRIKALIDAELKRQEKERKEAM</sequence>
<dbReference type="PANTHER" id="PTHR30405">
    <property type="entry name" value="TRANSPOSASE"/>
    <property type="match status" value="1"/>
</dbReference>
<evidence type="ECO:0000313" key="4">
    <source>
        <dbReference type="Proteomes" id="UP000224134"/>
    </source>
</evidence>
<evidence type="ECO:0000313" key="3">
    <source>
        <dbReference type="EMBL" id="AMQ66712.1"/>
    </source>
</evidence>
<dbReference type="Proteomes" id="UP000224134">
    <property type="component" value="Segment"/>
</dbReference>
<feature type="domain" description="Cas12f1-like TNB" evidence="2">
    <location>
        <begin position="343"/>
        <end position="409"/>
    </location>
</feature>
<keyword evidence="4" id="KW-1185">Reference proteome</keyword>
<dbReference type="KEGG" id="vg:40070756"/>
<dbReference type="PANTHER" id="PTHR30405:SF11">
    <property type="entry name" value="RNA-GUIDED DNA ENDONUCLEASE RV2885C-RELATED"/>
    <property type="match status" value="1"/>
</dbReference>
<dbReference type="GeneID" id="40070756"/>
<evidence type="ECO:0000256" key="1">
    <source>
        <dbReference type="ARBA" id="ARBA00023125"/>
    </source>
</evidence>
<keyword evidence="1" id="KW-0238">DNA-binding</keyword>
<dbReference type="Pfam" id="PF07282">
    <property type="entry name" value="Cas12f1-like_TNB"/>
    <property type="match status" value="1"/>
</dbReference>
<accession>A0A142F1Q5</accession>
<dbReference type="NCBIfam" id="TIGR01766">
    <property type="entry name" value="IS200/IS605 family accessory protein TnpB-like domain"/>
    <property type="match status" value="1"/>
</dbReference>
<dbReference type="RefSeq" id="YP_009595198.1">
    <property type="nucleotide sequence ID" value="NC_041879.1"/>
</dbReference>
<organism evidence="3 4">
    <name type="scientific">Bacillus phage Mgbh1</name>
    <dbReference type="NCBI Taxonomy" id="1796993"/>
    <lineage>
        <taxon>Viruses</taxon>
        <taxon>Duplodnaviria</taxon>
        <taxon>Heunggongvirae</taxon>
        <taxon>Uroviricota</taxon>
        <taxon>Caudoviricetes</taxon>
        <taxon>Magadivirus</taxon>
        <taxon>Magadivirus Mgbh1</taxon>
    </lineage>
</organism>
<dbReference type="InterPro" id="IPR051399">
    <property type="entry name" value="RNA-guided_DNA_endo/Transpos"/>
</dbReference>
<dbReference type="GO" id="GO:0003677">
    <property type="term" value="F:DNA binding"/>
    <property type="evidence" value="ECO:0007669"/>
    <property type="project" value="UniProtKB-KW"/>
</dbReference>
<proteinExistence type="predicted"/>
<protein>
    <submittedName>
        <fullName evidence="3">Transposase-like protein</fullName>
    </submittedName>
</protein>
<reference evidence="3 4" key="1">
    <citation type="submission" date="2016-02" db="EMBL/GenBank/DDBJ databases">
        <title>Isolation and characterization of bacteriophages from East Africa Rift Valley soda lakes.</title>
        <authorList>
            <person name="van Zyl L.J."/>
            <person name="Nemavhulani S."/>
            <person name="Cowan D.A."/>
            <person name="Trindade M.I."/>
        </authorList>
    </citation>
    <scope>NUCLEOTIDE SEQUENCE [LARGE SCALE GENOMIC DNA]</scope>
</reference>
<dbReference type="NCBIfam" id="NF040570">
    <property type="entry name" value="guided_TnpB"/>
    <property type="match status" value="1"/>
</dbReference>
<dbReference type="InterPro" id="IPR010095">
    <property type="entry name" value="Cas12f1-like_TNB"/>
</dbReference>
<evidence type="ECO:0000259" key="2">
    <source>
        <dbReference type="Pfam" id="PF07282"/>
    </source>
</evidence>
<dbReference type="OrthoDB" id="3397at10239"/>